<dbReference type="OrthoDB" id="3532411at2759"/>
<evidence type="ECO:0000256" key="1">
    <source>
        <dbReference type="SAM" id="Phobius"/>
    </source>
</evidence>
<evidence type="ECO:0000313" key="3">
    <source>
        <dbReference type="Proteomes" id="UP000672032"/>
    </source>
</evidence>
<keyword evidence="3" id="KW-1185">Reference proteome</keyword>
<protein>
    <submittedName>
        <fullName evidence="2">Uncharacterized protein</fullName>
    </submittedName>
</protein>
<reference evidence="2" key="1">
    <citation type="submission" date="2020-10" db="EMBL/GenBank/DDBJ databases">
        <title>Genome Sequence of Monilinia vaccinii-corymbosi Sheds Light on Mummy Berry Disease Infection of Blueberry and Mating Type.</title>
        <authorList>
            <person name="Yow A.G."/>
            <person name="Zhang Y."/>
            <person name="Bansal K."/>
            <person name="Eacker S.M."/>
            <person name="Sullivan S."/>
            <person name="Liachko I."/>
            <person name="Cubeta M.A."/>
            <person name="Rollins J.A."/>
            <person name="Ashrafi H."/>
        </authorList>
    </citation>
    <scope>NUCLEOTIDE SEQUENCE</scope>
    <source>
        <strain evidence="2">RL-1</strain>
    </source>
</reference>
<dbReference type="Proteomes" id="UP000672032">
    <property type="component" value="Chromosome 7"/>
</dbReference>
<proteinExistence type="predicted"/>
<organism evidence="2 3">
    <name type="scientific">Monilinia vaccinii-corymbosi</name>
    <dbReference type="NCBI Taxonomy" id="61207"/>
    <lineage>
        <taxon>Eukaryota</taxon>
        <taxon>Fungi</taxon>
        <taxon>Dikarya</taxon>
        <taxon>Ascomycota</taxon>
        <taxon>Pezizomycotina</taxon>
        <taxon>Leotiomycetes</taxon>
        <taxon>Helotiales</taxon>
        <taxon>Sclerotiniaceae</taxon>
        <taxon>Monilinia</taxon>
    </lineage>
</organism>
<sequence length="155" mass="17470">MNPIEKIQEKHQNLLSKSPFEPHTSIAIQELTINLIGCAACTAIICKVLGICTTHIPEYIHFTGPVIIGHFVLMLSNFYGHVRRIFEEWRCEEDQRVRIKRLGVLGGRKADGHVGQDGGCLEVEREIRESEMLGGDWEVVGRGEKIIGVVLGRRR</sequence>
<feature type="transmembrane region" description="Helical" evidence="1">
    <location>
        <begin position="33"/>
        <end position="56"/>
    </location>
</feature>
<gene>
    <name evidence="2" type="ORF">DSL72_006273</name>
</gene>
<evidence type="ECO:0000313" key="2">
    <source>
        <dbReference type="EMBL" id="QSZ36397.1"/>
    </source>
</evidence>
<dbReference type="AlphaFoldDB" id="A0A8A3PLT8"/>
<keyword evidence="1" id="KW-1133">Transmembrane helix</keyword>
<name>A0A8A3PLT8_9HELO</name>
<keyword evidence="1" id="KW-0472">Membrane</keyword>
<dbReference type="EMBL" id="CP063411">
    <property type="protein sequence ID" value="QSZ36397.1"/>
    <property type="molecule type" value="Genomic_DNA"/>
</dbReference>
<accession>A0A8A3PLT8</accession>
<feature type="transmembrane region" description="Helical" evidence="1">
    <location>
        <begin position="62"/>
        <end position="80"/>
    </location>
</feature>
<keyword evidence="1" id="KW-0812">Transmembrane</keyword>